<organism evidence="2 3">
    <name type="scientific">Longibacter salinarum</name>
    <dbReference type="NCBI Taxonomy" id="1850348"/>
    <lineage>
        <taxon>Bacteria</taxon>
        <taxon>Pseudomonadati</taxon>
        <taxon>Rhodothermota</taxon>
        <taxon>Rhodothermia</taxon>
        <taxon>Rhodothermales</taxon>
        <taxon>Salisaetaceae</taxon>
        <taxon>Longibacter</taxon>
    </lineage>
</organism>
<gene>
    <name evidence="2" type="ORF">CRI94_10610</name>
</gene>
<feature type="transmembrane region" description="Helical" evidence="1">
    <location>
        <begin position="6"/>
        <end position="30"/>
    </location>
</feature>
<dbReference type="Proteomes" id="UP000220102">
    <property type="component" value="Unassembled WGS sequence"/>
</dbReference>
<keyword evidence="1" id="KW-1133">Transmembrane helix</keyword>
<keyword evidence="1" id="KW-0812">Transmembrane</keyword>
<evidence type="ECO:0000313" key="3">
    <source>
        <dbReference type="Proteomes" id="UP000220102"/>
    </source>
</evidence>
<proteinExistence type="predicted"/>
<dbReference type="AlphaFoldDB" id="A0A2A8CWS3"/>
<evidence type="ECO:0000313" key="2">
    <source>
        <dbReference type="EMBL" id="PEN13096.1"/>
    </source>
</evidence>
<dbReference type="RefSeq" id="WP_098075688.1">
    <property type="nucleotide sequence ID" value="NZ_PDEQ01000005.1"/>
</dbReference>
<sequence>MPDAYFIPFLVIASIGLLIVLGTTVAVLYAGRRLSGPSEGVEADARILQVEEATSPVNEASMGVDLELEWLNGPHAGSTSRPIVYMSQAEAEQLEALDQATFFVDAKNANSVRFSSPEEALPEQEKLKRQSIDWLNLSDDDKAERVASFFEHWSQHLENPRRGTDGTDPTLRGQLDGADVTVTGQQTLGTMSVMVTPPTPLRHLPHNLLLQVSHDREQNQEAWQSGLRKTDAVGQARRYLDTNVYQTFLPEEETDAIRRFEQIPRDLRQQLIDVLETSKSRAHLRSDHLFLHTSARILSEPDPDNDIKRIVRLIRSLLERMK</sequence>
<protein>
    <submittedName>
        <fullName evidence="2">Uncharacterized protein</fullName>
    </submittedName>
</protein>
<dbReference type="EMBL" id="PDEQ01000005">
    <property type="protein sequence ID" value="PEN13096.1"/>
    <property type="molecule type" value="Genomic_DNA"/>
</dbReference>
<keyword evidence="1" id="KW-0472">Membrane</keyword>
<accession>A0A2A8CWS3</accession>
<evidence type="ECO:0000256" key="1">
    <source>
        <dbReference type="SAM" id="Phobius"/>
    </source>
</evidence>
<keyword evidence="3" id="KW-1185">Reference proteome</keyword>
<reference evidence="2 3" key="1">
    <citation type="submission" date="2017-10" db="EMBL/GenBank/DDBJ databases">
        <title>Draft genome of Longibacter Salinarum.</title>
        <authorList>
            <person name="Goh K.M."/>
            <person name="Shamsir M.S."/>
            <person name="Lim S.W."/>
        </authorList>
    </citation>
    <scope>NUCLEOTIDE SEQUENCE [LARGE SCALE GENOMIC DNA]</scope>
    <source>
        <strain evidence="2 3">KCTC 52045</strain>
    </source>
</reference>
<name>A0A2A8CWS3_9BACT</name>
<comment type="caution">
    <text evidence="2">The sequence shown here is derived from an EMBL/GenBank/DDBJ whole genome shotgun (WGS) entry which is preliminary data.</text>
</comment>